<evidence type="ECO:0000313" key="5">
    <source>
        <dbReference type="Proteomes" id="UP000245695"/>
    </source>
</evidence>
<feature type="transmembrane region" description="Helical" evidence="1">
    <location>
        <begin position="12"/>
        <end position="31"/>
    </location>
</feature>
<dbReference type="InterPro" id="IPR050706">
    <property type="entry name" value="Cyclic-di-GMP_PDE-like"/>
</dbReference>
<dbReference type="PANTHER" id="PTHR33121:SF71">
    <property type="entry name" value="OXYGEN SENSOR PROTEIN DOSP"/>
    <property type="match status" value="1"/>
</dbReference>
<dbReference type="KEGG" id="rhom:FRIFI_2330"/>
<dbReference type="SUPFAM" id="SSF55073">
    <property type="entry name" value="Nucleotide cyclase"/>
    <property type="match status" value="1"/>
</dbReference>
<dbReference type="PROSITE" id="PS50883">
    <property type="entry name" value="EAL"/>
    <property type="match status" value="1"/>
</dbReference>
<keyword evidence="1" id="KW-0812">Transmembrane</keyword>
<dbReference type="RefSeq" id="WP_166505929.1">
    <property type="nucleotide sequence ID" value="NZ_JAKNTP010000001.1"/>
</dbReference>
<feature type="domain" description="EAL" evidence="2">
    <location>
        <begin position="283"/>
        <end position="537"/>
    </location>
</feature>
<dbReference type="NCBIfam" id="TIGR00254">
    <property type="entry name" value="GGDEF"/>
    <property type="match status" value="1"/>
</dbReference>
<sequence length="542" mass="62787">MKIRGNYKRYICSNIILFILIALLIGFSWILHSEKGIENSIKKELAIEKLDEAVRDNNHIFSLKINDVDGNYIKYSYLDKSNIIKIGIIRIIIFLIIIYIIIIINKKIKTFLGKKSYKKMHEFVRYNEILIEGKKYLSDNKNENLIAINFDIDKFKIINDVYGYKAGDEVLNSIAINIDKYFKDRGIYGRITGDIFIIITKIKSKEDIKDILELIKTKIINVNLKDFNISVNVSIGLCEVEQGEDDIEKIISNADMARIKSKEINNISHVIFDEKLKQEKKKLIELERDLFKSIDNNQLRLYYQPKFNIHTKDIVGAEALIRWEHPTRGMISPMVFIPLAEKTRFINKIGRWVLEEACKIIKKQENEGLDVVPIAINLSRVELYQKDLVDFIEEMLKKYKINPNLIEIEVTETTALKDLKFINKKLSDIKSLGIKIAMDDFGTGNSNLSGLKDICIDVLKLDKSLLNDIEKDLKTQVMVKSILNLSKDLELMTICEGVENTSQVEILKNINAEVVQGYVYSKPLEEEKFNRLIKDKSLYKDK</sequence>
<reference evidence="4 5" key="1">
    <citation type="submission" date="2014-09" db="EMBL/GenBank/DDBJ databases">
        <authorList>
            <person name="Hornung B.V."/>
        </authorList>
    </citation>
    <scope>NUCLEOTIDE SEQUENCE [LARGE SCALE GENOMIC DNA]</scope>
    <source>
        <strain evidence="4 5">FRIFI</strain>
    </source>
</reference>
<keyword evidence="5" id="KW-1185">Reference proteome</keyword>
<evidence type="ECO:0000259" key="2">
    <source>
        <dbReference type="PROSITE" id="PS50883"/>
    </source>
</evidence>
<protein>
    <submittedName>
        <fullName evidence="4">Signaling protein YkoW</fullName>
    </submittedName>
</protein>
<dbReference type="Pfam" id="PF00563">
    <property type="entry name" value="EAL"/>
    <property type="match status" value="1"/>
</dbReference>
<dbReference type="InterPro" id="IPR000160">
    <property type="entry name" value="GGDEF_dom"/>
</dbReference>
<dbReference type="AlphaFoldDB" id="A0A2P2BU10"/>
<dbReference type="InterPro" id="IPR035919">
    <property type="entry name" value="EAL_sf"/>
</dbReference>
<dbReference type="GO" id="GO:0071111">
    <property type="term" value="F:cyclic-guanylate-specific phosphodiesterase activity"/>
    <property type="evidence" value="ECO:0007669"/>
    <property type="project" value="InterPro"/>
</dbReference>
<keyword evidence="1" id="KW-1133">Transmembrane helix</keyword>
<dbReference type="InterPro" id="IPR043128">
    <property type="entry name" value="Rev_trsase/Diguanyl_cyclase"/>
</dbReference>
<dbReference type="Proteomes" id="UP000245695">
    <property type="component" value="Chromosome 1"/>
</dbReference>
<feature type="transmembrane region" description="Helical" evidence="1">
    <location>
        <begin position="83"/>
        <end position="104"/>
    </location>
</feature>
<gene>
    <name evidence="4" type="ORF">FRIFI_2330</name>
</gene>
<dbReference type="Pfam" id="PF00990">
    <property type="entry name" value="GGDEF"/>
    <property type="match status" value="1"/>
</dbReference>
<proteinExistence type="predicted"/>
<dbReference type="SMART" id="SM00052">
    <property type="entry name" value="EAL"/>
    <property type="match status" value="1"/>
</dbReference>
<dbReference type="InterPro" id="IPR029787">
    <property type="entry name" value="Nucleotide_cyclase"/>
</dbReference>
<dbReference type="Gene3D" id="3.30.70.270">
    <property type="match status" value="1"/>
</dbReference>
<dbReference type="SMART" id="SM00267">
    <property type="entry name" value="GGDEF"/>
    <property type="match status" value="1"/>
</dbReference>
<evidence type="ECO:0000256" key="1">
    <source>
        <dbReference type="SAM" id="Phobius"/>
    </source>
</evidence>
<dbReference type="Gene3D" id="3.20.20.450">
    <property type="entry name" value="EAL domain"/>
    <property type="match status" value="1"/>
</dbReference>
<organism evidence="4 5">
    <name type="scientific">Romboutsia hominis</name>
    <dbReference type="NCBI Taxonomy" id="1507512"/>
    <lineage>
        <taxon>Bacteria</taxon>
        <taxon>Bacillati</taxon>
        <taxon>Bacillota</taxon>
        <taxon>Clostridia</taxon>
        <taxon>Peptostreptococcales</taxon>
        <taxon>Peptostreptococcaceae</taxon>
        <taxon>Romboutsia</taxon>
    </lineage>
</organism>
<dbReference type="CDD" id="cd01949">
    <property type="entry name" value="GGDEF"/>
    <property type="match status" value="1"/>
</dbReference>
<feature type="domain" description="GGDEF" evidence="3">
    <location>
        <begin position="143"/>
        <end position="274"/>
    </location>
</feature>
<dbReference type="InterPro" id="IPR001633">
    <property type="entry name" value="EAL_dom"/>
</dbReference>
<evidence type="ECO:0000313" key="4">
    <source>
        <dbReference type="EMBL" id="CEI73856.1"/>
    </source>
</evidence>
<evidence type="ECO:0000259" key="3">
    <source>
        <dbReference type="PROSITE" id="PS50887"/>
    </source>
</evidence>
<dbReference type="EMBL" id="LN650648">
    <property type="protein sequence ID" value="CEI73856.1"/>
    <property type="molecule type" value="Genomic_DNA"/>
</dbReference>
<dbReference type="PANTHER" id="PTHR33121">
    <property type="entry name" value="CYCLIC DI-GMP PHOSPHODIESTERASE PDEF"/>
    <property type="match status" value="1"/>
</dbReference>
<name>A0A2P2BU10_9FIRM</name>
<dbReference type="PROSITE" id="PS50887">
    <property type="entry name" value="GGDEF"/>
    <property type="match status" value="1"/>
</dbReference>
<keyword evidence="1" id="KW-0472">Membrane</keyword>
<dbReference type="CDD" id="cd01948">
    <property type="entry name" value="EAL"/>
    <property type="match status" value="1"/>
</dbReference>
<accession>A0A2P2BU10</accession>
<dbReference type="SUPFAM" id="SSF141868">
    <property type="entry name" value="EAL domain-like"/>
    <property type="match status" value="1"/>
</dbReference>